<dbReference type="SUPFAM" id="SSF53756">
    <property type="entry name" value="UDP-Glycosyltransferase/glycogen phosphorylase"/>
    <property type="match status" value="1"/>
</dbReference>
<dbReference type="InterPro" id="IPR028098">
    <property type="entry name" value="Glyco_trans_4-like_N"/>
</dbReference>
<dbReference type="GO" id="GO:0009011">
    <property type="term" value="F:alpha-1,4-glucan glucosyltransferase (ADP-glucose donor) activity"/>
    <property type="evidence" value="ECO:0007669"/>
    <property type="project" value="UniProtKB-EC"/>
</dbReference>
<feature type="domain" description="Glycosyl transferase family 1" evidence="3">
    <location>
        <begin position="201"/>
        <end position="354"/>
    </location>
</feature>
<dbReference type="InterPro" id="IPR001296">
    <property type="entry name" value="Glyco_trans_1"/>
</dbReference>
<name>A0A087BR77_9BIFI</name>
<dbReference type="Gene3D" id="3.40.50.2000">
    <property type="entry name" value="Glycogen Phosphorylase B"/>
    <property type="match status" value="2"/>
</dbReference>
<evidence type="ECO:0000259" key="3">
    <source>
        <dbReference type="Pfam" id="PF00534"/>
    </source>
</evidence>
<organism evidence="5 6">
    <name type="scientific">Bifidobacterium minimum</name>
    <dbReference type="NCBI Taxonomy" id="1693"/>
    <lineage>
        <taxon>Bacteria</taxon>
        <taxon>Bacillati</taxon>
        <taxon>Actinomycetota</taxon>
        <taxon>Actinomycetes</taxon>
        <taxon>Bifidobacteriales</taxon>
        <taxon>Bifidobacteriaceae</taxon>
        <taxon>Bifidobacterium</taxon>
    </lineage>
</organism>
<dbReference type="AlphaFoldDB" id="A0A087BR77"/>
<dbReference type="RefSeq" id="WP_026647658.1">
    <property type="nucleotide sequence ID" value="NZ_JGZD01000006.1"/>
</dbReference>
<proteinExistence type="predicted"/>
<evidence type="ECO:0000256" key="2">
    <source>
        <dbReference type="ARBA" id="ARBA00022679"/>
    </source>
</evidence>
<dbReference type="Pfam" id="PF13439">
    <property type="entry name" value="Glyco_transf_4"/>
    <property type="match status" value="1"/>
</dbReference>
<keyword evidence="1 5" id="KW-0328">Glycosyltransferase</keyword>
<sequence>MRIAFIGHKRIPSREGGVEIVVDELSTRMSARGNRVVVYNRKGHNVAGAEFDDVVNASDKPFSYQGVHVVPVTTFDAKGMAALSSSFFATLKAIAAKPDVIHYHAEGPCVMLRLAHWAGIRTVATIHGLDWQRAKWGRFASTYLKFGERTAAKCADEVIVLSRNMQEYFKNTYERDTRFIPNGIERKQLVTAQEITSEYGLHKDDYILFLGRIVPEKGVHYLIDAFGKLDTDKKLVIAGGSSDSTEYYEQVKQMAAQDPRIILTGFVQGRMLQELYSNAYIYVLPSDLEGMPMSLLEAMSYGNCCLTSDIAECTEVVEDKAASFAHGSADALYKALNELIRHPQKVQKYKNEAADFITGKYSWDSVVDQTLALYKGEKVGE</sequence>
<dbReference type="eggNOG" id="COG0438">
    <property type="taxonomic scope" value="Bacteria"/>
</dbReference>
<gene>
    <name evidence="5" type="ORF">BMIN_0960</name>
</gene>
<dbReference type="CDD" id="cd03801">
    <property type="entry name" value="GT4_PimA-like"/>
    <property type="match status" value="1"/>
</dbReference>
<comment type="caution">
    <text evidence="5">The sequence shown here is derived from an EMBL/GenBank/DDBJ whole genome shotgun (WGS) entry which is preliminary data.</text>
</comment>
<dbReference type="Proteomes" id="UP000029014">
    <property type="component" value="Unassembled WGS sequence"/>
</dbReference>
<dbReference type="EMBL" id="JGZD01000006">
    <property type="protein sequence ID" value="KFI73527.1"/>
    <property type="molecule type" value="Genomic_DNA"/>
</dbReference>
<dbReference type="EC" id="2.4.1.21" evidence="5"/>
<protein>
    <submittedName>
        <fullName evidence="5">Glycosyltransferase</fullName>
        <ecNumber evidence="5">2.4.1.21</ecNumber>
    </submittedName>
</protein>
<keyword evidence="6" id="KW-1185">Reference proteome</keyword>
<dbReference type="PANTHER" id="PTHR46401:SF2">
    <property type="entry name" value="GLYCOSYLTRANSFERASE WBBK-RELATED"/>
    <property type="match status" value="1"/>
</dbReference>
<accession>A0A087BR77</accession>
<evidence type="ECO:0000259" key="4">
    <source>
        <dbReference type="Pfam" id="PF13439"/>
    </source>
</evidence>
<keyword evidence="2 5" id="KW-0808">Transferase</keyword>
<reference evidence="5 6" key="1">
    <citation type="submission" date="2014-03" db="EMBL/GenBank/DDBJ databases">
        <title>Genomics of Bifidobacteria.</title>
        <authorList>
            <person name="Ventura M."/>
            <person name="Milani C."/>
            <person name="Lugli G.A."/>
        </authorList>
    </citation>
    <scope>NUCLEOTIDE SEQUENCE [LARGE SCALE GENOMIC DNA]</scope>
    <source>
        <strain evidence="5 6">LMG 11592</strain>
    </source>
</reference>
<dbReference type="STRING" id="1693.BMIN_0960"/>
<feature type="domain" description="Glycosyltransferase subfamily 4-like N-terminal" evidence="4">
    <location>
        <begin position="16"/>
        <end position="185"/>
    </location>
</feature>
<evidence type="ECO:0000313" key="5">
    <source>
        <dbReference type="EMBL" id="KFI73527.1"/>
    </source>
</evidence>
<evidence type="ECO:0000313" key="6">
    <source>
        <dbReference type="Proteomes" id="UP000029014"/>
    </source>
</evidence>
<evidence type="ECO:0000256" key="1">
    <source>
        <dbReference type="ARBA" id="ARBA00022676"/>
    </source>
</evidence>
<dbReference type="Pfam" id="PF00534">
    <property type="entry name" value="Glycos_transf_1"/>
    <property type="match status" value="1"/>
</dbReference>
<dbReference type="PANTHER" id="PTHR46401">
    <property type="entry name" value="GLYCOSYLTRANSFERASE WBBK-RELATED"/>
    <property type="match status" value="1"/>
</dbReference>